<organism evidence="7 8">
    <name type="scientific">Bifidobacterium subtile</name>
    <dbReference type="NCBI Taxonomy" id="77635"/>
    <lineage>
        <taxon>Bacteria</taxon>
        <taxon>Bacillati</taxon>
        <taxon>Actinomycetota</taxon>
        <taxon>Actinomycetes</taxon>
        <taxon>Bifidobacteriales</taxon>
        <taxon>Bifidobacteriaceae</taxon>
        <taxon>Bifidobacterium</taxon>
    </lineage>
</organism>
<dbReference type="PROSITE" id="PS00211">
    <property type="entry name" value="ABC_TRANSPORTER_1"/>
    <property type="match status" value="1"/>
</dbReference>
<dbReference type="SUPFAM" id="SSF52540">
    <property type="entry name" value="P-loop containing nucleoside triphosphate hydrolases"/>
    <property type="match status" value="1"/>
</dbReference>
<dbReference type="GO" id="GO:0005524">
    <property type="term" value="F:ATP binding"/>
    <property type="evidence" value="ECO:0007669"/>
    <property type="project" value="UniProtKB-KW"/>
</dbReference>
<dbReference type="Proteomes" id="UP000029055">
    <property type="component" value="Unassembled WGS sequence"/>
</dbReference>
<feature type="domain" description="ABC transporter" evidence="6">
    <location>
        <begin position="2"/>
        <end position="237"/>
    </location>
</feature>
<gene>
    <name evidence="7" type="ORF">BISU_0284</name>
</gene>
<reference evidence="7 8" key="1">
    <citation type="submission" date="2014-03" db="EMBL/GenBank/DDBJ databases">
        <title>Genomics of Bifidobacteria.</title>
        <authorList>
            <person name="Ventura M."/>
            <person name="Milani C."/>
            <person name="Lugli G.A."/>
        </authorList>
    </citation>
    <scope>NUCLEOTIDE SEQUENCE [LARGE SCALE GENOMIC DNA]</scope>
    <source>
        <strain evidence="7 8">LMG 11597</strain>
    </source>
</reference>
<dbReference type="InterPro" id="IPR003593">
    <property type="entry name" value="AAA+_ATPase"/>
</dbReference>
<sequence>MIEFVSVTKQYDNGTVAVNDVSFTAPTGKITVLVGPSGCGKTTSLRMINRLIEPTQGRILLGGIDSSETDVIQMRRAIGYVIQNAGLFPHRKVIDNIVTVPMLSGKDKKASYEHARELLDIVGLGEEYAERYPWQLSGGQQQRVGVARALAADPSYMLMDEPFSAVDPIVRKQLQDEFLRIQKTFAKTIVLVTHDIAEALKLGDYIAVFQEGGHLVQFSEPAELLRHPANHFVSDFLGAGRGYEELSFVCSEMPISSVGTIRIGDDFGPSTGGEWLVACNKEGEAVGWVRPDGRSACDADAIAYTATVREGAAPLKEYLDAVLASPCGMAIVERKDGAGWGAIHCSDVMGQLVGRAEESTEKR</sequence>
<comment type="caution">
    <text evidence="7">The sequence shown here is derived from an EMBL/GenBank/DDBJ whole genome shotgun (WGS) entry which is preliminary data.</text>
</comment>
<dbReference type="PROSITE" id="PS50893">
    <property type="entry name" value="ABC_TRANSPORTER_2"/>
    <property type="match status" value="1"/>
</dbReference>
<comment type="similarity">
    <text evidence="1">Belongs to the ABC transporter superfamily.</text>
</comment>
<evidence type="ECO:0000256" key="3">
    <source>
        <dbReference type="ARBA" id="ARBA00022741"/>
    </source>
</evidence>
<evidence type="ECO:0000259" key="6">
    <source>
        <dbReference type="PROSITE" id="PS50893"/>
    </source>
</evidence>
<evidence type="ECO:0000313" key="8">
    <source>
        <dbReference type="Proteomes" id="UP000029055"/>
    </source>
</evidence>
<name>A0A087E7Q6_9BIFI</name>
<dbReference type="OrthoDB" id="9802264at2"/>
<keyword evidence="8" id="KW-1185">Reference proteome</keyword>
<dbReference type="STRING" id="77635.BISU_0284"/>
<dbReference type="InterPro" id="IPR017871">
    <property type="entry name" value="ABC_transporter-like_CS"/>
</dbReference>
<evidence type="ECO:0000256" key="5">
    <source>
        <dbReference type="ARBA" id="ARBA00066388"/>
    </source>
</evidence>
<dbReference type="EMBL" id="JGZR01000006">
    <property type="protein sequence ID" value="KFJ03807.1"/>
    <property type="molecule type" value="Genomic_DNA"/>
</dbReference>
<keyword evidence="7" id="KW-0378">Hydrolase</keyword>
<dbReference type="RefSeq" id="WP_024463124.1">
    <property type="nucleotide sequence ID" value="NZ_CP062939.1"/>
</dbReference>
<keyword evidence="4" id="KW-0067">ATP-binding</keyword>
<accession>A0A087E7Q6</accession>
<protein>
    <recommendedName>
        <fullName evidence="5">ABC-type quaternary amine transporter</fullName>
        <ecNumber evidence="5">7.6.2.9</ecNumber>
    </recommendedName>
</protein>
<dbReference type="Pfam" id="PF00005">
    <property type="entry name" value="ABC_tran"/>
    <property type="match status" value="1"/>
</dbReference>
<dbReference type="AlphaFoldDB" id="A0A087E7Q6"/>
<dbReference type="SMART" id="SM00382">
    <property type="entry name" value="AAA"/>
    <property type="match status" value="1"/>
</dbReference>
<dbReference type="Gene3D" id="3.40.50.300">
    <property type="entry name" value="P-loop containing nucleotide triphosphate hydrolases"/>
    <property type="match status" value="1"/>
</dbReference>
<dbReference type="EC" id="7.6.2.9" evidence="5"/>
<dbReference type="PANTHER" id="PTHR43117">
    <property type="entry name" value="OSMOPROTECTANT IMPORT ATP-BINDING PROTEIN OSMV"/>
    <property type="match status" value="1"/>
</dbReference>
<proteinExistence type="inferred from homology"/>
<evidence type="ECO:0000313" key="7">
    <source>
        <dbReference type="EMBL" id="KFJ03807.1"/>
    </source>
</evidence>
<evidence type="ECO:0000256" key="1">
    <source>
        <dbReference type="ARBA" id="ARBA00005417"/>
    </source>
</evidence>
<dbReference type="FunFam" id="3.40.50.300:FF:000425">
    <property type="entry name" value="Probable ABC transporter, ATP-binding subunit"/>
    <property type="match status" value="1"/>
</dbReference>
<dbReference type="InterPro" id="IPR003439">
    <property type="entry name" value="ABC_transporter-like_ATP-bd"/>
</dbReference>
<dbReference type="InterPro" id="IPR027417">
    <property type="entry name" value="P-loop_NTPase"/>
</dbReference>
<dbReference type="GO" id="GO:0016887">
    <property type="term" value="F:ATP hydrolysis activity"/>
    <property type="evidence" value="ECO:0007669"/>
    <property type="project" value="InterPro"/>
</dbReference>
<dbReference type="PANTHER" id="PTHR43117:SF4">
    <property type="entry name" value="OSMOPROTECTANT IMPORT ATP-BINDING PROTEIN OSMV"/>
    <property type="match status" value="1"/>
</dbReference>
<dbReference type="GO" id="GO:0015418">
    <property type="term" value="F:ABC-type quaternary ammonium compound transporting activity"/>
    <property type="evidence" value="ECO:0007669"/>
    <property type="project" value="UniProtKB-EC"/>
</dbReference>
<evidence type="ECO:0000256" key="2">
    <source>
        <dbReference type="ARBA" id="ARBA00022448"/>
    </source>
</evidence>
<keyword evidence="2" id="KW-0813">Transport</keyword>
<keyword evidence="3" id="KW-0547">Nucleotide-binding</keyword>
<evidence type="ECO:0000256" key="4">
    <source>
        <dbReference type="ARBA" id="ARBA00022840"/>
    </source>
</evidence>
<dbReference type="eggNOG" id="COG1125">
    <property type="taxonomic scope" value="Bacteria"/>
</dbReference>